<proteinExistence type="predicted"/>
<dbReference type="Proteomes" id="UP000783686">
    <property type="component" value="Unassembled WGS sequence"/>
</dbReference>
<evidence type="ECO:0000256" key="1">
    <source>
        <dbReference type="SAM" id="SignalP"/>
    </source>
</evidence>
<feature type="signal peptide" evidence="1">
    <location>
        <begin position="1"/>
        <end position="16"/>
    </location>
</feature>
<evidence type="ECO:0000313" key="3">
    <source>
        <dbReference type="Proteomes" id="UP000614601"/>
    </source>
</evidence>
<reference evidence="2" key="1">
    <citation type="submission" date="2020-09" db="EMBL/GenBank/DDBJ databases">
        <authorList>
            <person name="Kikuchi T."/>
        </authorList>
    </citation>
    <scope>NUCLEOTIDE SEQUENCE</scope>
    <source>
        <strain evidence="2">SH1</strain>
    </source>
</reference>
<sequence>MNAFYLSVVLASLVVADNISSQLNQPISNGVLTVSGATGEGACGLDIASCSAGAPSSLFTPGASWVASDLPDGRYILDDPVCQGVCVQVEYEGVTGVFPVDNQCGGCADDQINLSTDAFAYIQPADDTSGLINGATITYVFCNTTTVSSCGSSSSASSETTLASNTASSAATTVAASSAASAAASSAAASSATSAAASSVTTAAAEATTTAAAATTTEEVSC</sequence>
<dbReference type="InterPro" id="IPR036908">
    <property type="entry name" value="RlpA-like_sf"/>
</dbReference>
<dbReference type="AlphaFoldDB" id="A0A811K8H5"/>
<name>A0A811K8H5_9BILA</name>
<comment type="caution">
    <text evidence="2">The sequence shown here is derived from an EMBL/GenBank/DDBJ whole genome shotgun (WGS) entry which is preliminary data.</text>
</comment>
<organism evidence="2 3">
    <name type="scientific">Bursaphelenchus okinawaensis</name>
    <dbReference type="NCBI Taxonomy" id="465554"/>
    <lineage>
        <taxon>Eukaryota</taxon>
        <taxon>Metazoa</taxon>
        <taxon>Ecdysozoa</taxon>
        <taxon>Nematoda</taxon>
        <taxon>Chromadorea</taxon>
        <taxon>Rhabditida</taxon>
        <taxon>Tylenchina</taxon>
        <taxon>Tylenchomorpha</taxon>
        <taxon>Aphelenchoidea</taxon>
        <taxon>Aphelenchoididae</taxon>
        <taxon>Bursaphelenchus</taxon>
    </lineage>
</organism>
<evidence type="ECO:0000313" key="2">
    <source>
        <dbReference type="EMBL" id="CAD5212442.1"/>
    </source>
</evidence>
<keyword evidence="1" id="KW-0732">Signal</keyword>
<gene>
    <name evidence="2" type="ORF">BOKJ2_LOCUS4243</name>
</gene>
<dbReference type="EMBL" id="CAJFCW020000002">
    <property type="protein sequence ID" value="CAG9096058.1"/>
    <property type="molecule type" value="Genomic_DNA"/>
</dbReference>
<protein>
    <recommendedName>
        <fullName evidence="4">Expansin-like EG45 domain-containing protein</fullName>
    </recommendedName>
</protein>
<dbReference type="Gene3D" id="2.40.40.10">
    <property type="entry name" value="RlpA-like domain"/>
    <property type="match status" value="1"/>
</dbReference>
<dbReference type="EMBL" id="CAJFDH010000002">
    <property type="protein sequence ID" value="CAD5212442.1"/>
    <property type="molecule type" value="Genomic_DNA"/>
</dbReference>
<keyword evidence="3" id="KW-1185">Reference proteome</keyword>
<dbReference type="Proteomes" id="UP000614601">
    <property type="component" value="Unassembled WGS sequence"/>
</dbReference>
<accession>A0A811K8H5</accession>
<dbReference type="OrthoDB" id="5845740at2759"/>
<evidence type="ECO:0008006" key="4">
    <source>
        <dbReference type="Google" id="ProtNLM"/>
    </source>
</evidence>
<feature type="chain" id="PRO_5036220904" description="Expansin-like EG45 domain-containing protein" evidence="1">
    <location>
        <begin position="17"/>
        <end position="222"/>
    </location>
</feature>